<proteinExistence type="predicted"/>
<dbReference type="Gene3D" id="3.40.50.1240">
    <property type="entry name" value="Phosphoglycerate mutase-like"/>
    <property type="match status" value="1"/>
</dbReference>
<accession>A0A644Y1Z0</accession>
<dbReference type="InterPro" id="IPR013078">
    <property type="entry name" value="His_Pase_superF_clade-1"/>
</dbReference>
<organism evidence="1">
    <name type="scientific">bioreactor metagenome</name>
    <dbReference type="NCBI Taxonomy" id="1076179"/>
    <lineage>
        <taxon>unclassified sequences</taxon>
        <taxon>metagenomes</taxon>
        <taxon>ecological metagenomes</taxon>
    </lineage>
</organism>
<dbReference type="CDD" id="cd07040">
    <property type="entry name" value="HP"/>
    <property type="match status" value="1"/>
</dbReference>
<comment type="caution">
    <text evidence="1">The sequence shown here is derived from an EMBL/GenBank/DDBJ whole genome shotgun (WGS) entry which is preliminary data.</text>
</comment>
<evidence type="ECO:0008006" key="2">
    <source>
        <dbReference type="Google" id="ProtNLM"/>
    </source>
</evidence>
<protein>
    <recommendedName>
        <fullName evidence="2">2,3-bisphosphoglycerate-dependent phosphoglycerate mutase</fullName>
    </recommendedName>
</protein>
<dbReference type="EMBL" id="VSSQ01003830">
    <property type="protein sequence ID" value="MPM22540.1"/>
    <property type="molecule type" value="Genomic_DNA"/>
</dbReference>
<reference evidence="1" key="1">
    <citation type="submission" date="2019-08" db="EMBL/GenBank/DDBJ databases">
        <authorList>
            <person name="Kucharzyk K."/>
            <person name="Murdoch R.W."/>
            <person name="Higgins S."/>
            <person name="Loffler F."/>
        </authorList>
    </citation>
    <scope>NUCLEOTIDE SEQUENCE</scope>
</reference>
<dbReference type="PANTHER" id="PTHR47623">
    <property type="entry name" value="OS09G0287300 PROTEIN"/>
    <property type="match status" value="1"/>
</dbReference>
<dbReference type="PANTHER" id="PTHR47623:SF1">
    <property type="entry name" value="OS09G0287300 PROTEIN"/>
    <property type="match status" value="1"/>
</dbReference>
<name>A0A644Y1Z0_9ZZZZ</name>
<gene>
    <name evidence="1" type="ORF">SDC9_68995</name>
</gene>
<dbReference type="SMART" id="SM00855">
    <property type="entry name" value="PGAM"/>
    <property type="match status" value="1"/>
</dbReference>
<dbReference type="Pfam" id="PF00300">
    <property type="entry name" value="His_Phos_1"/>
    <property type="match status" value="1"/>
</dbReference>
<evidence type="ECO:0000313" key="1">
    <source>
        <dbReference type="EMBL" id="MPM22540.1"/>
    </source>
</evidence>
<sequence length="172" mass="19537">MKKLIVMRHGKSSWDYAHLDDHDRPLNERGKKNTAKMGVYLLQKTGKPELILSSSAERAYATAVIAAENMGYPKEQIVTDKELYLAWVEEILQCLSRVPNTVSYCLIVGHNPGLTLLINHFGVALDNLPTASTACFEFDTQVWKDISPENARFQWLKQAKEIEMRDSGDIRE</sequence>
<dbReference type="InterPro" id="IPR029033">
    <property type="entry name" value="His_PPase_superfam"/>
</dbReference>
<dbReference type="AlphaFoldDB" id="A0A644Y1Z0"/>
<dbReference type="SUPFAM" id="SSF53254">
    <property type="entry name" value="Phosphoglycerate mutase-like"/>
    <property type="match status" value="1"/>
</dbReference>